<feature type="compositionally biased region" description="Basic and acidic residues" evidence="4">
    <location>
        <begin position="402"/>
        <end position="418"/>
    </location>
</feature>
<dbReference type="GO" id="GO:0070286">
    <property type="term" value="P:axonemal dynein complex assembly"/>
    <property type="evidence" value="ECO:0007669"/>
    <property type="project" value="UniProtKB-UniRule"/>
</dbReference>
<dbReference type="GO" id="GO:0060285">
    <property type="term" value="P:cilium-dependent cell motility"/>
    <property type="evidence" value="ECO:0007669"/>
    <property type="project" value="UniProtKB-UniRule"/>
</dbReference>
<feature type="compositionally biased region" description="Basic and acidic residues" evidence="4">
    <location>
        <begin position="525"/>
        <end position="539"/>
    </location>
</feature>
<dbReference type="Pfam" id="PF08190">
    <property type="entry name" value="PIH1"/>
    <property type="match status" value="1"/>
</dbReference>
<feature type="compositionally biased region" description="Pro residues" evidence="4">
    <location>
        <begin position="471"/>
        <end position="480"/>
    </location>
</feature>
<feature type="region of interest" description="Disordered" evidence="4">
    <location>
        <begin position="384"/>
        <end position="487"/>
    </location>
</feature>
<dbReference type="RefSeq" id="XP_002502510.1">
    <property type="nucleotide sequence ID" value="XM_002502464.1"/>
</dbReference>
<feature type="compositionally biased region" description="Low complexity" evidence="4">
    <location>
        <begin position="432"/>
        <end position="443"/>
    </location>
</feature>
<comment type="subcellular location">
    <subcellularLocation>
        <location evidence="1 3">Cytoplasm</location>
    </subcellularLocation>
</comment>
<dbReference type="GeneID" id="8243410"/>
<dbReference type="InterPro" id="IPR007052">
    <property type="entry name" value="CS_dom"/>
</dbReference>
<keyword evidence="7" id="KW-1185">Reference proteome</keyword>
<evidence type="ECO:0000313" key="6">
    <source>
        <dbReference type="EMBL" id="ACO63768.1"/>
    </source>
</evidence>
<organism evidence="6 7">
    <name type="scientific">Micromonas commoda (strain RCC299 / NOUM17 / CCMP2709)</name>
    <name type="common">Picoplanktonic green alga</name>
    <dbReference type="NCBI Taxonomy" id="296587"/>
    <lineage>
        <taxon>Eukaryota</taxon>
        <taxon>Viridiplantae</taxon>
        <taxon>Chlorophyta</taxon>
        <taxon>Mamiellophyceae</taxon>
        <taxon>Mamiellales</taxon>
        <taxon>Mamiellaceae</taxon>
        <taxon>Micromonas</taxon>
    </lineage>
</organism>
<dbReference type="PANTHER" id="PTHR22997:SF0">
    <property type="entry name" value="PIH1 DOMAIN-CONTAINING PROTEIN 1"/>
    <property type="match status" value="1"/>
</dbReference>
<keyword evidence="2 3" id="KW-0963">Cytoplasm</keyword>
<dbReference type="InterPro" id="IPR012981">
    <property type="entry name" value="PIH1_N"/>
</dbReference>
<feature type="region of interest" description="Disordered" evidence="4">
    <location>
        <begin position="509"/>
        <end position="583"/>
    </location>
</feature>
<evidence type="ECO:0000256" key="3">
    <source>
        <dbReference type="HAMAP-Rule" id="MF_03069"/>
    </source>
</evidence>
<evidence type="ECO:0000256" key="2">
    <source>
        <dbReference type="ARBA" id="ARBA00022490"/>
    </source>
</evidence>
<dbReference type="Proteomes" id="UP000002009">
    <property type="component" value="Chromosome 5"/>
</dbReference>
<dbReference type="HAMAP" id="MF_03069">
    <property type="entry name" value="Kintoun"/>
    <property type="match status" value="1"/>
</dbReference>
<gene>
    <name evidence="6" type="ORF">MICPUN_50263</name>
</gene>
<feature type="compositionally biased region" description="Acidic residues" evidence="4">
    <location>
        <begin position="563"/>
        <end position="583"/>
    </location>
</feature>
<dbReference type="InterPro" id="IPR050734">
    <property type="entry name" value="PIH1/Kintoun_subfamily"/>
</dbReference>
<feature type="compositionally biased region" description="Basic and acidic residues" evidence="4">
    <location>
        <begin position="201"/>
        <end position="214"/>
    </location>
</feature>
<feature type="compositionally biased region" description="Basic and acidic residues" evidence="4">
    <location>
        <begin position="266"/>
        <end position="286"/>
    </location>
</feature>
<evidence type="ECO:0000256" key="4">
    <source>
        <dbReference type="SAM" id="MobiDB-lite"/>
    </source>
</evidence>
<dbReference type="KEGG" id="mis:MICPUN_50263"/>
<dbReference type="InterPro" id="IPR041442">
    <property type="entry name" value="PIH1D1/2/3_CS-like"/>
</dbReference>
<feature type="domain" description="CS" evidence="5">
    <location>
        <begin position="295"/>
        <end position="392"/>
    </location>
</feature>
<dbReference type="InParanoid" id="C1E684"/>
<dbReference type="PANTHER" id="PTHR22997">
    <property type="entry name" value="PIH1 DOMAIN-CONTAINING PROTEIN 1"/>
    <property type="match status" value="1"/>
</dbReference>
<dbReference type="PROSITE" id="PS51203">
    <property type="entry name" value="CS"/>
    <property type="match status" value="1"/>
</dbReference>
<feature type="compositionally biased region" description="Basic and acidic residues" evidence="4">
    <location>
        <begin position="444"/>
        <end position="470"/>
    </location>
</feature>
<protein>
    <recommendedName>
        <fullName evidence="3">Protein kintoun</fullName>
    </recommendedName>
    <alternativeName>
        <fullName evidence="3">Dynein assembly factor 2, axonemal homolog</fullName>
    </alternativeName>
</protein>
<evidence type="ECO:0000259" key="5">
    <source>
        <dbReference type="PROSITE" id="PS51203"/>
    </source>
</evidence>
<dbReference type="STRING" id="296587.C1E684"/>
<comment type="similarity">
    <text evidence="3">Belongs to the PIH1 family. Kintoun subfamily.</text>
</comment>
<accession>C1E684</accession>
<dbReference type="CDD" id="cd00298">
    <property type="entry name" value="ACD_sHsps_p23-like"/>
    <property type="match status" value="1"/>
</dbReference>
<dbReference type="AlphaFoldDB" id="C1E684"/>
<name>C1E684_MICCC</name>
<dbReference type="Pfam" id="PF18201">
    <property type="entry name" value="PIH1_CS"/>
    <property type="match status" value="1"/>
</dbReference>
<dbReference type="GO" id="GO:0005737">
    <property type="term" value="C:cytoplasm"/>
    <property type="evidence" value="ECO:0007669"/>
    <property type="project" value="UniProtKB-SubCell"/>
</dbReference>
<proteinExistence type="inferred from homology"/>
<evidence type="ECO:0000256" key="1">
    <source>
        <dbReference type="ARBA" id="ARBA00004496"/>
    </source>
</evidence>
<reference evidence="6 7" key="1">
    <citation type="journal article" date="2009" name="Science">
        <title>Green evolution and dynamic adaptations revealed by genomes of the marine picoeukaryotes Micromonas.</title>
        <authorList>
            <person name="Worden A.Z."/>
            <person name="Lee J.H."/>
            <person name="Mock T."/>
            <person name="Rouze P."/>
            <person name="Simmons M.P."/>
            <person name="Aerts A.L."/>
            <person name="Allen A.E."/>
            <person name="Cuvelier M.L."/>
            <person name="Derelle E."/>
            <person name="Everett M.V."/>
            <person name="Foulon E."/>
            <person name="Grimwood J."/>
            <person name="Gundlach H."/>
            <person name="Henrissat B."/>
            <person name="Napoli C."/>
            <person name="McDonald S.M."/>
            <person name="Parker M.S."/>
            <person name="Rombauts S."/>
            <person name="Salamov A."/>
            <person name="Von Dassow P."/>
            <person name="Badger J.H."/>
            <person name="Coutinho P.M."/>
            <person name="Demir E."/>
            <person name="Dubchak I."/>
            <person name="Gentemann C."/>
            <person name="Eikrem W."/>
            <person name="Gready J.E."/>
            <person name="John U."/>
            <person name="Lanier W."/>
            <person name="Lindquist E.A."/>
            <person name="Lucas S."/>
            <person name="Mayer K.F."/>
            <person name="Moreau H."/>
            <person name="Not F."/>
            <person name="Otillar R."/>
            <person name="Panaud O."/>
            <person name="Pangilinan J."/>
            <person name="Paulsen I."/>
            <person name="Piegu B."/>
            <person name="Poliakov A."/>
            <person name="Robbens S."/>
            <person name="Schmutz J."/>
            <person name="Toulza E."/>
            <person name="Wyss T."/>
            <person name="Zelensky A."/>
            <person name="Zhou K."/>
            <person name="Armbrust E.V."/>
            <person name="Bhattacharya D."/>
            <person name="Goodenough U.W."/>
            <person name="Van de Peer Y."/>
            <person name="Grigoriev I.V."/>
        </authorList>
    </citation>
    <scope>NUCLEOTIDE SEQUENCE [LARGE SCALE GENOMIC DNA]</scope>
    <source>
        <strain evidence="7">RCC299 / NOUM17</strain>
    </source>
</reference>
<feature type="region of interest" description="Disordered" evidence="4">
    <location>
        <begin position="186"/>
        <end position="310"/>
    </location>
</feature>
<dbReference type="EMBL" id="CP001326">
    <property type="protein sequence ID" value="ACO63768.1"/>
    <property type="molecule type" value="Genomic_DNA"/>
</dbReference>
<comment type="function">
    <text evidence="3">Required for cytoplasmic pre-assembly of axonemal dyneins, thereby playing a central role in motility in cilia and flagella. Involved in pre-assembly of dynein arm complexes in the cytoplasm before intraflagellar transport loads them for the ciliary compartment.</text>
</comment>
<dbReference type="OrthoDB" id="546764at2759"/>
<sequence length="607" mass="66973">MDDATRNLEDLKLTPDEVKKFETAFKDPEFKKMFAEYAKEISDPKNKAESDAYLRQLEYENKVESVYGKGVQLVIPAAGFMVKTTDEATGRKVFVNVCHSDKCEDAKGSKVAGGMQWQVPHTLGGCHEETDKSGATCDAYDFVVSTHTFELCQRDDRIKNMVVETAIEAVNRAHDRKCPLRYTLPRKTFMGPKSGPGVQAIRDKADNKGLKPGEGKVTPGGRIAPKGSPAGDPPNGPGRDASQSKPSPFSFDRAVKRPAAGTAAAKEPEGECEPKHTVVHRDEGGDLSKGFGRGNSSNEVSKRRDNRPKHLVVRVETPKLESIAGAELDVSDTRLFFQVPGKYRLDIPLPFEVDGDEGKAKFDKTSRRLEVTLPVKPARVEPPLRFTEPRVTEEAEEETEEEKPLVEEIPSEKVRETASESSGPAKIDQAEAKAAASAAAAVAAKREFEKRGETENQRRWREMHEKRAPEPKPPPPPAPEPVEVGEDVDGFMSAARFAGARTGYVFKRDDRGLGYYLDNPKPASRPREPEAPPEPEARPAAKSTVSDLESNPEPKNGRATEPTLDDSDAEDEVDVDDWDEDELHGEFGRKIVPRGYNSILDIDEEIF</sequence>
<evidence type="ECO:0000313" key="7">
    <source>
        <dbReference type="Proteomes" id="UP000002009"/>
    </source>
</evidence>
<dbReference type="eggNOG" id="KOG4356">
    <property type="taxonomic scope" value="Eukaryota"/>
</dbReference>
<dbReference type="InterPro" id="IPR034727">
    <property type="entry name" value="Kintoun"/>
</dbReference>